<accession>A0A7L6AN53</accession>
<evidence type="ECO:0000256" key="1">
    <source>
        <dbReference type="ARBA" id="ARBA00022676"/>
    </source>
</evidence>
<evidence type="ECO:0000313" key="5">
    <source>
        <dbReference type="Proteomes" id="UP000510621"/>
    </source>
</evidence>
<evidence type="ECO:0000259" key="3">
    <source>
        <dbReference type="Pfam" id="PF00156"/>
    </source>
</evidence>
<dbReference type="Gene3D" id="3.40.50.2020">
    <property type="match status" value="1"/>
</dbReference>
<keyword evidence="1 4" id="KW-0328">Glycosyltransferase</keyword>
<dbReference type="EMBL" id="CP059265">
    <property type="protein sequence ID" value="QLQ30500.1"/>
    <property type="molecule type" value="Genomic_DNA"/>
</dbReference>
<dbReference type="InterPro" id="IPR029057">
    <property type="entry name" value="PRTase-like"/>
</dbReference>
<evidence type="ECO:0000256" key="2">
    <source>
        <dbReference type="ARBA" id="ARBA00022679"/>
    </source>
</evidence>
<dbReference type="KEGG" id="this:HZT40_01435"/>
<dbReference type="Proteomes" id="UP000510621">
    <property type="component" value="Chromosome"/>
</dbReference>
<keyword evidence="5" id="KW-1185">Reference proteome</keyword>
<reference evidence="4" key="1">
    <citation type="submission" date="2020-06" db="EMBL/GenBank/DDBJ databases">
        <title>Analysis procedures for assessing recovery of high quality, complete, closed genomes from Nanopore long read metagenome sequencing.</title>
        <authorList>
            <person name="Bessarab I."/>
            <person name="Arumugam K."/>
            <person name="Haryono M."/>
            <person name="Liu X."/>
            <person name="Roy S."/>
            <person name="Zuniga-Montanez R.E."/>
            <person name="Qiu G."/>
            <person name="Drautz-Moses D.I."/>
            <person name="Law Y.Y."/>
            <person name="Wuertz S."/>
            <person name="Lauro F.M."/>
            <person name="Huson D.H."/>
            <person name="Williams R.B."/>
        </authorList>
    </citation>
    <scope>NUCLEOTIDE SEQUENCE [LARGE SCALE GENOMIC DNA]</scope>
    <source>
        <strain evidence="4">SSD2</strain>
    </source>
</reference>
<protein>
    <submittedName>
        <fullName evidence="4">Hypoxanthine phosphoribosyltransferase</fullName>
    </submittedName>
</protein>
<keyword evidence="2" id="KW-0808">Transferase</keyword>
<dbReference type="Pfam" id="PF00156">
    <property type="entry name" value="Pribosyltran"/>
    <property type="match status" value="1"/>
</dbReference>
<dbReference type="GO" id="GO:0016757">
    <property type="term" value="F:glycosyltransferase activity"/>
    <property type="evidence" value="ECO:0007669"/>
    <property type="project" value="UniProtKB-KW"/>
</dbReference>
<proteinExistence type="predicted"/>
<dbReference type="InterPro" id="IPR000836">
    <property type="entry name" value="PRTase_dom"/>
</dbReference>
<organism evidence="4 5">
    <name type="scientific">Candidatus Thiothrix singaporensis</name>
    <dbReference type="NCBI Taxonomy" id="2799669"/>
    <lineage>
        <taxon>Bacteria</taxon>
        <taxon>Pseudomonadati</taxon>
        <taxon>Pseudomonadota</taxon>
        <taxon>Gammaproteobacteria</taxon>
        <taxon>Thiotrichales</taxon>
        <taxon>Thiotrichaceae</taxon>
        <taxon>Thiothrix</taxon>
    </lineage>
</organism>
<sequence length="187" mass="21655">MEKTYIDENSLILDAFRLGVQVFEDGFRPSFIVGLWRGGSTVGIYVQECLQTLGVRSDHIALRTSYRGLPYYQDMLDAPETEIRVHGTQYLLESLNADDQLLLVDDVFSSGRNLDAVLKKLRKNLKRNMPEQVKIATIWQRPSYLRVGFTPDYSLYSTEDWLVLPYEMCGLTLKEIRLHKPFLLPYL</sequence>
<name>A0A7L6AN53_9GAMM</name>
<feature type="domain" description="Phosphoribosyltransferase" evidence="3">
    <location>
        <begin position="21"/>
        <end position="159"/>
    </location>
</feature>
<dbReference type="AlphaFoldDB" id="A0A7L6AN53"/>
<dbReference type="SUPFAM" id="SSF53271">
    <property type="entry name" value="PRTase-like"/>
    <property type="match status" value="1"/>
</dbReference>
<dbReference type="PANTHER" id="PTHR43363:SF1">
    <property type="entry name" value="HYPOXANTHINE-GUANINE PHOSPHORIBOSYLTRANSFERASE"/>
    <property type="match status" value="1"/>
</dbReference>
<dbReference type="PANTHER" id="PTHR43363">
    <property type="entry name" value="HYPOXANTHINE PHOSPHORIBOSYLTRANSFERASE"/>
    <property type="match status" value="1"/>
</dbReference>
<evidence type="ECO:0000313" key="4">
    <source>
        <dbReference type="EMBL" id="QLQ30500.1"/>
    </source>
</evidence>
<dbReference type="CDD" id="cd06223">
    <property type="entry name" value="PRTases_typeI"/>
    <property type="match status" value="1"/>
</dbReference>
<gene>
    <name evidence="4" type="ORF">HZT40_01435</name>
</gene>